<dbReference type="Proteomes" id="UP000253606">
    <property type="component" value="Chromosome"/>
</dbReference>
<name>A0A2Z5FVH7_9BACT</name>
<dbReference type="InterPro" id="IPR050469">
    <property type="entry name" value="Diguanylate_Cyclase"/>
</dbReference>
<dbReference type="PROSITE" id="PS50887">
    <property type="entry name" value="GGDEF"/>
    <property type="match status" value="1"/>
</dbReference>
<dbReference type="GO" id="GO:0043709">
    <property type="term" value="P:cell adhesion involved in single-species biofilm formation"/>
    <property type="evidence" value="ECO:0007669"/>
    <property type="project" value="TreeGrafter"/>
</dbReference>
<evidence type="ECO:0000256" key="1">
    <source>
        <dbReference type="ARBA" id="ARBA00012528"/>
    </source>
</evidence>
<proteinExistence type="predicted"/>
<keyword evidence="4" id="KW-1185">Reference proteome</keyword>
<dbReference type="Pfam" id="PF00990">
    <property type="entry name" value="GGDEF"/>
    <property type="match status" value="1"/>
</dbReference>
<dbReference type="Gene3D" id="3.30.70.270">
    <property type="match status" value="1"/>
</dbReference>
<dbReference type="InterPro" id="IPR029787">
    <property type="entry name" value="Nucleotide_cyclase"/>
</dbReference>
<evidence type="ECO:0000259" key="2">
    <source>
        <dbReference type="PROSITE" id="PS50887"/>
    </source>
</evidence>
<dbReference type="CDD" id="cd01949">
    <property type="entry name" value="GGDEF"/>
    <property type="match status" value="1"/>
</dbReference>
<dbReference type="EMBL" id="CP030840">
    <property type="protein sequence ID" value="AXC10893.1"/>
    <property type="molecule type" value="Genomic_DNA"/>
</dbReference>
<gene>
    <name evidence="3" type="ORF">ACPOL_1547</name>
</gene>
<reference evidence="3 4" key="1">
    <citation type="journal article" date="2018" name="Front. Microbiol.">
        <title>Hydrolytic Capabilities as a Key to Environmental Success: Chitinolytic and Cellulolytic Acidobacteria From Acidic Sub-arctic Soils and Boreal Peatlands.</title>
        <authorList>
            <person name="Belova S.E."/>
            <person name="Ravin N.V."/>
            <person name="Pankratov T.A."/>
            <person name="Rakitin A.L."/>
            <person name="Ivanova A.A."/>
            <person name="Beletsky A.V."/>
            <person name="Mardanov A.V."/>
            <person name="Sinninghe Damste J.S."/>
            <person name="Dedysh S.N."/>
        </authorList>
    </citation>
    <scope>NUCLEOTIDE SEQUENCE [LARGE SCALE GENOMIC DNA]</scope>
    <source>
        <strain evidence="3 4">SBC82</strain>
    </source>
</reference>
<feature type="domain" description="GGDEF" evidence="2">
    <location>
        <begin position="200"/>
        <end position="334"/>
    </location>
</feature>
<dbReference type="InterPro" id="IPR029016">
    <property type="entry name" value="GAF-like_dom_sf"/>
</dbReference>
<dbReference type="EC" id="2.7.7.65" evidence="1"/>
<organism evidence="3 4">
    <name type="scientific">Acidisarcina polymorpha</name>
    <dbReference type="NCBI Taxonomy" id="2211140"/>
    <lineage>
        <taxon>Bacteria</taxon>
        <taxon>Pseudomonadati</taxon>
        <taxon>Acidobacteriota</taxon>
        <taxon>Terriglobia</taxon>
        <taxon>Terriglobales</taxon>
        <taxon>Acidobacteriaceae</taxon>
        <taxon>Acidisarcina</taxon>
    </lineage>
</organism>
<dbReference type="FunFam" id="3.30.70.270:FF:000001">
    <property type="entry name" value="Diguanylate cyclase domain protein"/>
    <property type="match status" value="1"/>
</dbReference>
<dbReference type="Gene3D" id="3.30.450.40">
    <property type="match status" value="1"/>
</dbReference>
<dbReference type="Pfam" id="PF01590">
    <property type="entry name" value="GAF"/>
    <property type="match status" value="1"/>
</dbReference>
<dbReference type="InterPro" id="IPR003018">
    <property type="entry name" value="GAF"/>
</dbReference>
<dbReference type="PANTHER" id="PTHR45138:SF6">
    <property type="entry name" value="DIGUANYLATE CYCLASE DGCN"/>
    <property type="match status" value="1"/>
</dbReference>
<dbReference type="PANTHER" id="PTHR45138">
    <property type="entry name" value="REGULATORY COMPONENTS OF SENSORY TRANSDUCTION SYSTEM"/>
    <property type="match status" value="1"/>
</dbReference>
<dbReference type="InterPro" id="IPR043128">
    <property type="entry name" value="Rev_trsase/Diguanyl_cyclase"/>
</dbReference>
<dbReference type="SUPFAM" id="SSF55781">
    <property type="entry name" value="GAF domain-like"/>
    <property type="match status" value="1"/>
</dbReference>
<dbReference type="SMART" id="SM00267">
    <property type="entry name" value="GGDEF"/>
    <property type="match status" value="1"/>
</dbReference>
<evidence type="ECO:0000313" key="3">
    <source>
        <dbReference type="EMBL" id="AXC10893.1"/>
    </source>
</evidence>
<dbReference type="GO" id="GO:0005886">
    <property type="term" value="C:plasma membrane"/>
    <property type="evidence" value="ECO:0007669"/>
    <property type="project" value="TreeGrafter"/>
</dbReference>
<dbReference type="RefSeq" id="WP_236657295.1">
    <property type="nucleotide sequence ID" value="NZ_CP030840.1"/>
</dbReference>
<sequence length="342" mass="38422">MADLMVFHEIARALTSSLDLESILTTIMRQMQRFFRPETWALLLTDESRRDLYYAIADGRYGSQLSEVRVPYGQSMAGWVAERGETLIVPETSKHPLAEIGVDSHLGFEVRSAVCIPLRSRLRTLGVIQLFNLPPDTFSDYAISFLLVLCDFAAIAIENARAFERVQELTILDECTGLYNLRHFAESLRNEMKRSERLNLPMSLIFIDLDNFKLVNDQYGHQIGSRLLAAVSGTIRSQVRSIDLVFRYGGDEFIVLLPATGKRKAIQVANRLLYSFRNGPHDVSNDLHIDVTASFGVASFPEDGKSGHEILRVADARMYWVKGSSRNGIAFDGGEQSLEQPA</sequence>
<accession>A0A2Z5FVH7</accession>
<dbReference type="GO" id="GO:0052621">
    <property type="term" value="F:diguanylate cyclase activity"/>
    <property type="evidence" value="ECO:0007669"/>
    <property type="project" value="UniProtKB-EC"/>
</dbReference>
<dbReference type="InterPro" id="IPR000160">
    <property type="entry name" value="GGDEF_dom"/>
</dbReference>
<dbReference type="SUPFAM" id="SSF55073">
    <property type="entry name" value="Nucleotide cyclase"/>
    <property type="match status" value="1"/>
</dbReference>
<protein>
    <recommendedName>
        <fullName evidence="1">diguanylate cyclase</fullName>
        <ecNumber evidence="1">2.7.7.65</ecNumber>
    </recommendedName>
</protein>
<dbReference type="GO" id="GO:1902201">
    <property type="term" value="P:negative regulation of bacterial-type flagellum-dependent cell motility"/>
    <property type="evidence" value="ECO:0007669"/>
    <property type="project" value="TreeGrafter"/>
</dbReference>
<dbReference type="SMART" id="SM00065">
    <property type="entry name" value="GAF"/>
    <property type="match status" value="1"/>
</dbReference>
<dbReference type="AlphaFoldDB" id="A0A2Z5FVH7"/>
<evidence type="ECO:0000313" key="4">
    <source>
        <dbReference type="Proteomes" id="UP000253606"/>
    </source>
</evidence>
<dbReference type="KEGG" id="abas:ACPOL_1547"/>
<dbReference type="NCBIfam" id="TIGR00254">
    <property type="entry name" value="GGDEF"/>
    <property type="match status" value="1"/>
</dbReference>